<evidence type="ECO:0000313" key="1">
    <source>
        <dbReference type="EMBL" id="KAI9377966.1"/>
    </source>
</evidence>
<reference evidence="1 2" key="1">
    <citation type="journal article" date="2006" name="Science">
        <title>The genome of black cottonwood, Populus trichocarpa (Torr. &amp; Gray).</title>
        <authorList>
            <person name="Tuskan G.A."/>
            <person name="Difazio S."/>
            <person name="Jansson S."/>
            <person name="Bohlmann J."/>
            <person name="Grigoriev I."/>
            <person name="Hellsten U."/>
            <person name="Putnam N."/>
            <person name="Ralph S."/>
            <person name="Rombauts S."/>
            <person name="Salamov A."/>
            <person name="Schein J."/>
            <person name="Sterck L."/>
            <person name="Aerts A."/>
            <person name="Bhalerao R.R."/>
            <person name="Bhalerao R.P."/>
            <person name="Blaudez D."/>
            <person name="Boerjan W."/>
            <person name="Brun A."/>
            <person name="Brunner A."/>
            <person name="Busov V."/>
            <person name="Campbell M."/>
            <person name="Carlson J."/>
            <person name="Chalot M."/>
            <person name="Chapman J."/>
            <person name="Chen G.L."/>
            <person name="Cooper D."/>
            <person name="Coutinho P.M."/>
            <person name="Couturier J."/>
            <person name="Covert S."/>
            <person name="Cronk Q."/>
            <person name="Cunningham R."/>
            <person name="Davis J."/>
            <person name="Degroeve S."/>
            <person name="Dejardin A."/>
            <person name="Depamphilis C."/>
            <person name="Detter J."/>
            <person name="Dirks B."/>
            <person name="Dubchak I."/>
            <person name="Duplessis S."/>
            <person name="Ehlting J."/>
            <person name="Ellis B."/>
            <person name="Gendler K."/>
            <person name="Goodstein D."/>
            <person name="Gribskov M."/>
            <person name="Grimwood J."/>
            <person name="Groover A."/>
            <person name="Gunter L."/>
            <person name="Hamberger B."/>
            <person name="Heinze B."/>
            <person name="Helariutta Y."/>
            <person name="Henrissat B."/>
            <person name="Holligan D."/>
            <person name="Holt R."/>
            <person name="Huang W."/>
            <person name="Islam-Faridi N."/>
            <person name="Jones S."/>
            <person name="Jones-Rhoades M."/>
            <person name="Jorgensen R."/>
            <person name="Joshi C."/>
            <person name="Kangasjarvi J."/>
            <person name="Karlsson J."/>
            <person name="Kelleher C."/>
            <person name="Kirkpatrick R."/>
            <person name="Kirst M."/>
            <person name="Kohler A."/>
            <person name="Kalluri U."/>
            <person name="Larimer F."/>
            <person name="Leebens-Mack J."/>
            <person name="Leple J.C."/>
            <person name="Locascio P."/>
            <person name="Lou Y."/>
            <person name="Lucas S."/>
            <person name="Martin F."/>
            <person name="Montanini B."/>
            <person name="Napoli C."/>
            <person name="Nelson D.R."/>
            <person name="Nelson C."/>
            <person name="Nieminen K."/>
            <person name="Nilsson O."/>
            <person name="Pereda V."/>
            <person name="Peter G."/>
            <person name="Philippe R."/>
            <person name="Pilate G."/>
            <person name="Poliakov A."/>
            <person name="Razumovskaya J."/>
            <person name="Richardson P."/>
            <person name="Rinaldi C."/>
            <person name="Ritland K."/>
            <person name="Rouze P."/>
            <person name="Ryaboy D."/>
            <person name="Schmutz J."/>
            <person name="Schrader J."/>
            <person name="Segerman B."/>
            <person name="Shin H."/>
            <person name="Siddiqui A."/>
            <person name="Sterky F."/>
            <person name="Terry A."/>
            <person name="Tsai C.J."/>
            <person name="Uberbacher E."/>
            <person name="Unneberg P."/>
            <person name="Vahala J."/>
            <person name="Wall K."/>
            <person name="Wessler S."/>
            <person name="Yang G."/>
            <person name="Yin T."/>
            <person name="Douglas C."/>
            <person name="Marra M."/>
            <person name="Sandberg G."/>
            <person name="Van de Peer Y."/>
            <person name="Rokhsar D."/>
        </authorList>
    </citation>
    <scope>NUCLEOTIDE SEQUENCE [LARGE SCALE GENOMIC DNA]</scope>
    <source>
        <strain evidence="2">cv. Nisqually</strain>
    </source>
</reference>
<gene>
    <name evidence="1" type="ORF">POPTR_018G014367v4</name>
</gene>
<name>A0ACC0RMW7_POPTR</name>
<dbReference type="Proteomes" id="UP000006729">
    <property type="component" value="Chromosome 18"/>
</dbReference>
<sequence>MGQVPSFNIAQEFRELSERVKSVDPHPTKPWILAGLYSGTVCIWNNQTQVRTSYYSYASFVRLLPCSC</sequence>
<proteinExistence type="predicted"/>
<accession>A0ACC0RMW7</accession>
<protein>
    <submittedName>
        <fullName evidence="1">Uncharacterized protein</fullName>
    </submittedName>
</protein>
<dbReference type="EMBL" id="CM009307">
    <property type="protein sequence ID" value="KAI9377966.1"/>
    <property type="molecule type" value="Genomic_DNA"/>
</dbReference>
<organism evidence="1 2">
    <name type="scientific">Populus trichocarpa</name>
    <name type="common">Western balsam poplar</name>
    <name type="synonym">Populus balsamifera subsp. trichocarpa</name>
    <dbReference type="NCBI Taxonomy" id="3694"/>
    <lineage>
        <taxon>Eukaryota</taxon>
        <taxon>Viridiplantae</taxon>
        <taxon>Streptophyta</taxon>
        <taxon>Embryophyta</taxon>
        <taxon>Tracheophyta</taxon>
        <taxon>Spermatophyta</taxon>
        <taxon>Magnoliopsida</taxon>
        <taxon>eudicotyledons</taxon>
        <taxon>Gunneridae</taxon>
        <taxon>Pentapetalae</taxon>
        <taxon>rosids</taxon>
        <taxon>fabids</taxon>
        <taxon>Malpighiales</taxon>
        <taxon>Salicaceae</taxon>
        <taxon>Saliceae</taxon>
        <taxon>Populus</taxon>
    </lineage>
</organism>
<evidence type="ECO:0000313" key="2">
    <source>
        <dbReference type="Proteomes" id="UP000006729"/>
    </source>
</evidence>
<keyword evidence="2" id="KW-1185">Reference proteome</keyword>
<comment type="caution">
    <text evidence="1">The sequence shown here is derived from an EMBL/GenBank/DDBJ whole genome shotgun (WGS) entry which is preliminary data.</text>
</comment>